<dbReference type="InterPro" id="IPR000089">
    <property type="entry name" value="Biotin_lipoyl"/>
</dbReference>
<keyword evidence="1" id="KW-0092">Biotin</keyword>
<organism evidence="3 4">
    <name type="scientific">Paracoccus thiocyanatus</name>
    <dbReference type="NCBI Taxonomy" id="34006"/>
    <lineage>
        <taxon>Bacteria</taxon>
        <taxon>Pseudomonadati</taxon>
        <taxon>Pseudomonadota</taxon>
        <taxon>Alphaproteobacteria</taxon>
        <taxon>Rhodobacterales</taxon>
        <taxon>Paracoccaceae</taxon>
        <taxon>Paracoccus</taxon>
    </lineage>
</organism>
<dbReference type="InterPro" id="IPR011053">
    <property type="entry name" value="Single_hybrid_motif"/>
</dbReference>
<dbReference type="Proteomes" id="UP000256679">
    <property type="component" value="Unassembled WGS sequence"/>
</dbReference>
<feature type="domain" description="Lipoyl-binding" evidence="2">
    <location>
        <begin position="40"/>
        <end position="118"/>
    </location>
</feature>
<keyword evidence="4" id="KW-1185">Reference proteome</keyword>
<dbReference type="InterPro" id="IPR050709">
    <property type="entry name" value="Biotin_Carboxyl_Carrier/Decarb"/>
</dbReference>
<dbReference type="SUPFAM" id="SSF51230">
    <property type="entry name" value="Single hybrid motif"/>
    <property type="match status" value="1"/>
</dbReference>
<proteinExistence type="predicted"/>
<dbReference type="EMBL" id="QFCQ01000117">
    <property type="protein sequence ID" value="RDW12169.1"/>
    <property type="molecule type" value="Genomic_DNA"/>
</dbReference>
<dbReference type="Pfam" id="PF00364">
    <property type="entry name" value="Biotin_lipoyl"/>
    <property type="match status" value="1"/>
</dbReference>
<comment type="caution">
    <text evidence="3">The sequence shown here is derived from an EMBL/GenBank/DDBJ whole genome shotgun (WGS) entry which is preliminary data.</text>
</comment>
<evidence type="ECO:0000313" key="4">
    <source>
        <dbReference type="Proteomes" id="UP000256679"/>
    </source>
</evidence>
<name>A0A3D8PAH0_9RHOB</name>
<gene>
    <name evidence="3" type="ORF">DIE28_15095</name>
</gene>
<reference evidence="3 4" key="1">
    <citation type="submission" date="2018-05" db="EMBL/GenBank/DDBJ databases">
        <title>Whole genome sequencing of Paracoccus thiocyanatus SST.</title>
        <authorList>
            <person name="Ghosh W."/>
            <person name="Rameez M.J."/>
            <person name="Roy C."/>
        </authorList>
    </citation>
    <scope>NUCLEOTIDE SEQUENCE [LARGE SCALE GENOMIC DNA]</scope>
    <source>
        <strain evidence="3 4">SST</strain>
    </source>
</reference>
<protein>
    <submittedName>
        <fullName evidence="3">3-methylcrotonyl-CoA carboxylase</fullName>
    </submittedName>
</protein>
<dbReference type="Gene3D" id="2.40.50.100">
    <property type="match status" value="1"/>
</dbReference>
<dbReference type="CDD" id="cd06850">
    <property type="entry name" value="biotinyl_domain"/>
    <property type="match status" value="1"/>
</dbReference>
<dbReference type="PANTHER" id="PTHR45266:SF3">
    <property type="entry name" value="OXALOACETATE DECARBOXYLASE ALPHA CHAIN"/>
    <property type="match status" value="1"/>
</dbReference>
<dbReference type="RefSeq" id="WP_147296857.1">
    <property type="nucleotide sequence ID" value="NZ_QFCQ01000117.1"/>
</dbReference>
<evidence type="ECO:0000313" key="3">
    <source>
        <dbReference type="EMBL" id="RDW12169.1"/>
    </source>
</evidence>
<accession>A0A3D8PAH0</accession>
<feature type="non-terminal residue" evidence="3">
    <location>
        <position position="1"/>
    </location>
</feature>
<dbReference type="FunFam" id="2.40.50.100:FF:000003">
    <property type="entry name" value="Acetyl-CoA carboxylase biotin carboxyl carrier protein"/>
    <property type="match status" value="1"/>
</dbReference>
<dbReference type="PANTHER" id="PTHR45266">
    <property type="entry name" value="OXALOACETATE DECARBOXYLASE ALPHA CHAIN"/>
    <property type="match status" value="1"/>
</dbReference>
<sequence>YQGGRWWVDGSPLRARIVNHAAGTSVFGDGALTLVPLDPLARGGAETGGGLTLSPMPGLVKAIFVAPGQQVAAGARLAILEAMKMEHTLTAARDGRVAEVLAQPGDQVEAGAPLIRLEEEDG</sequence>
<dbReference type="PROSITE" id="PS50968">
    <property type="entry name" value="BIOTINYL_LIPOYL"/>
    <property type="match status" value="1"/>
</dbReference>
<dbReference type="AlphaFoldDB" id="A0A3D8PAH0"/>
<evidence type="ECO:0000259" key="2">
    <source>
        <dbReference type="PROSITE" id="PS50968"/>
    </source>
</evidence>
<evidence type="ECO:0000256" key="1">
    <source>
        <dbReference type="ARBA" id="ARBA00023267"/>
    </source>
</evidence>